<evidence type="ECO:0000256" key="1">
    <source>
        <dbReference type="SAM" id="Phobius"/>
    </source>
</evidence>
<dbReference type="AlphaFoldDB" id="A0A653ABL3"/>
<gene>
    <name evidence="2" type="ORF">TRIP_D300170</name>
</gene>
<proteinExistence type="predicted"/>
<evidence type="ECO:0008006" key="3">
    <source>
        <dbReference type="Google" id="ProtNLM"/>
    </source>
</evidence>
<keyword evidence="1" id="KW-0472">Membrane</keyword>
<accession>A0A653ABL3</accession>
<dbReference type="EMBL" id="UPXZ01000024">
    <property type="protein sequence ID" value="VBB45298.1"/>
    <property type="molecule type" value="Genomic_DNA"/>
</dbReference>
<keyword evidence="1" id="KW-1133">Transmembrane helix</keyword>
<name>A0A653ABL3_9BACT</name>
<protein>
    <recommendedName>
        <fullName evidence="3">Protein BatD</fullName>
    </recommendedName>
</protein>
<evidence type="ECO:0000313" key="2">
    <source>
        <dbReference type="EMBL" id="VBB45298.1"/>
    </source>
</evidence>
<reference evidence="2" key="1">
    <citation type="submission" date="2018-07" db="EMBL/GenBank/DDBJ databases">
        <authorList>
            <consortium name="Genoscope - CEA"/>
            <person name="William W."/>
        </authorList>
    </citation>
    <scope>NUCLEOTIDE SEQUENCE</scope>
    <source>
        <strain evidence="2">IK1</strain>
    </source>
</reference>
<feature type="transmembrane region" description="Helical" evidence="1">
    <location>
        <begin position="158"/>
        <end position="175"/>
    </location>
</feature>
<keyword evidence="1" id="KW-0812">Transmembrane</keyword>
<organism evidence="2">
    <name type="scientific">uncultured Paludibacter sp</name>
    <dbReference type="NCBI Taxonomy" id="497635"/>
    <lineage>
        <taxon>Bacteria</taxon>
        <taxon>Pseudomonadati</taxon>
        <taxon>Bacteroidota</taxon>
        <taxon>Bacteroidia</taxon>
        <taxon>Bacteroidales</taxon>
        <taxon>Paludibacteraceae</taxon>
        <taxon>Paludibacter</taxon>
        <taxon>environmental samples</taxon>
    </lineage>
</organism>
<sequence>MKHSFLYIFLFFLSGVGLLNAQPITVKAKMDSTQMWIGNQTALRFEVVQSPKQKVNFPLFSDTIVGALEIVQQQKLDTVKLSADKIQVNAHYVVTSFHDSLIYVPEYPFVSGNDTAWSNSTSIKVIQPFKIDTTSNVIADIKPVFKPKFNWAEFFKKFLLVSLVIALVVLLFFLVRRFKGKKPIFVTEKSKSIIPAHVEALEKLDKIKNEKIWQQGRIKEYHTELTDVIRNYIERAFNINSMEITSEEILQKMQFLKADKPAAYDGLKQILQLADLVKFAKWNPATTENELSLLNAYLFVNQTKVEEIKPLDEIKEEILDTKEDNKVEK</sequence>